<gene>
    <name evidence="1" type="ORF">METZ01_LOCUS66973</name>
</gene>
<protein>
    <recommendedName>
        <fullName evidence="2">Molybdopterin synthase sulfur carrier subunit</fullName>
    </recommendedName>
</protein>
<dbReference type="InterPro" id="IPR012675">
    <property type="entry name" value="Beta-grasp_dom_sf"/>
</dbReference>
<accession>A0A381TED2</accession>
<dbReference type="InterPro" id="IPR016155">
    <property type="entry name" value="Mopterin_synth/thiamin_S_b"/>
</dbReference>
<dbReference type="EMBL" id="UINC01004410">
    <property type="protein sequence ID" value="SVA14119.1"/>
    <property type="molecule type" value="Genomic_DNA"/>
</dbReference>
<organism evidence="1">
    <name type="scientific">marine metagenome</name>
    <dbReference type="NCBI Taxonomy" id="408172"/>
    <lineage>
        <taxon>unclassified sequences</taxon>
        <taxon>metagenomes</taxon>
        <taxon>ecological metagenomes</taxon>
    </lineage>
</organism>
<dbReference type="InterPro" id="IPR003749">
    <property type="entry name" value="ThiS/MoaD-like"/>
</dbReference>
<proteinExistence type="predicted"/>
<reference evidence="1" key="1">
    <citation type="submission" date="2018-05" db="EMBL/GenBank/DDBJ databases">
        <authorList>
            <person name="Lanie J.A."/>
            <person name="Ng W.-L."/>
            <person name="Kazmierczak K.M."/>
            <person name="Andrzejewski T.M."/>
            <person name="Davidsen T.M."/>
            <person name="Wayne K.J."/>
            <person name="Tettelin H."/>
            <person name="Glass J.I."/>
            <person name="Rusch D."/>
            <person name="Podicherti R."/>
            <person name="Tsui H.-C.T."/>
            <person name="Winkler M.E."/>
        </authorList>
    </citation>
    <scope>NUCLEOTIDE SEQUENCE</scope>
</reference>
<dbReference type="Pfam" id="PF02597">
    <property type="entry name" value="ThiS"/>
    <property type="match status" value="1"/>
</dbReference>
<dbReference type="SUPFAM" id="SSF54285">
    <property type="entry name" value="MoaD/ThiS"/>
    <property type="match status" value="1"/>
</dbReference>
<dbReference type="Gene3D" id="3.10.20.30">
    <property type="match status" value="1"/>
</dbReference>
<dbReference type="CDD" id="cd00754">
    <property type="entry name" value="Ubl_MoaD"/>
    <property type="match status" value="1"/>
</dbReference>
<evidence type="ECO:0008006" key="2">
    <source>
        <dbReference type="Google" id="ProtNLM"/>
    </source>
</evidence>
<feature type="non-terminal residue" evidence="1">
    <location>
        <position position="1"/>
    </location>
</feature>
<dbReference type="AlphaFoldDB" id="A0A381TED2"/>
<evidence type="ECO:0000313" key="1">
    <source>
        <dbReference type="EMBL" id="SVA14119.1"/>
    </source>
</evidence>
<name>A0A381TED2_9ZZZZ</name>
<sequence length="70" mass="7625">VKYALGKKELVLVLKSGTTTQEVEKLIRKKANRNLDIVSLSVAVNKKYISKSLVLNDGDEVAFIPPVQGG</sequence>